<reference evidence="1 2" key="1">
    <citation type="submission" date="2022-03" db="EMBL/GenBank/DDBJ databases">
        <authorList>
            <person name="Brunel B."/>
        </authorList>
    </citation>
    <scope>NUCLEOTIDE SEQUENCE [LARGE SCALE GENOMIC DNA]</scope>
    <source>
        <strain evidence="1">STM5069sample</strain>
    </source>
</reference>
<sequence length="154" mass="16771">MPDWSAGGRGLRAPDRGPVGWSGVAMLVRPADAPNIPDAFQERTFAFLSGTRAKADSDVKVSCRSAIARARRTLPGGEKRLATYFGKGGWGNKAESLALKRKEPAKWQRIRFASGTIRTPRLPPASTPRSFLTAWWVPCTVHPVTTRPAKKATC</sequence>
<dbReference type="EMBL" id="CAKXZT010000131">
    <property type="protein sequence ID" value="CAH2402941.1"/>
    <property type="molecule type" value="Genomic_DNA"/>
</dbReference>
<evidence type="ECO:0000313" key="2">
    <source>
        <dbReference type="Proteomes" id="UP001153050"/>
    </source>
</evidence>
<evidence type="ECO:0000313" key="1">
    <source>
        <dbReference type="EMBL" id="CAH2402941.1"/>
    </source>
</evidence>
<dbReference type="Proteomes" id="UP001153050">
    <property type="component" value="Unassembled WGS sequence"/>
</dbReference>
<organism evidence="1 2">
    <name type="scientific">Mesorhizobium escarrei</name>
    <dbReference type="NCBI Taxonomy" id="666018"/>
    <lineage>
        <taxon>Bacteria</taxon>
        <taxon>Pseudomonadati</taxon>
        <taxon>Pseudomonadota</taxon>
        <taxon>Alphaproteobacteria</taxon>
        <taxon>Hyphomicrobiales</taxon>
        <taxon>Phyllobacteriaceae</taxon>
        <taxon>Mesorhizobium</taxon>
    </lineage>
</organism>
<gene>
    <name evidence="1" type="ORF">MES5069_360078</name>
</gene>
<keyword evidence="2" id="KW-1185">Reference proteome</keyword>
<name>A0ABN8K142_9HYPH</name>
<proteinExistence type="predicted"/>
<accession>A0ABN8K142</accession>
<protein>
    <submittedName>
        <fullName evidence="1">Uncharacterized protein</fullName>
    </submittedName>
</protein>
<comment type="caution">
    <text evidence="1">The sequence shown here is derived from an EMBL/GenBank/DDBJ whole genome shotgun (WGS) entry which is preliminary data.</text>
</comment>